<dbReference type="KEGG" id="aoz:HUE56_04535"/>
<dbReference type="Pfam" id="PF18865">
    <property type="entry name" value="AbiJ_NTD5"/>
    <property type="match status" value="1"/>
</dbReference>
<dbReference type="Pfam" id="PF14355">
    <property type="entry name" value="Abi_C"/>
    <property type="match status" value="1"/>
</dbReference>
<keyword evidence="4" id="KW-1185">Reference proteome</keyword>
<accession>A0A6N1AE64</accession>
<keyword evidence="3" id="KW-0614">Plasmid</keyword>
<dbReference type="InterPro" id="IPR040508">
    <property type="entry name" value="AbiJ_NTD5"/>
</dbReference>
<dbReference type="Proteomes" id="UP000509702">
    <property type="component" value="Plasmid unnamed3"/>
</dbReference>
<organism evidence="3 4">
    <name type="scientific">Azospirillum oryzae</name>
    <dbReference type="NCBI Taxonomy" id="286727"/>
    <lineage>
        <taxon>Bacteria</taxon>
        <taxon>Pseudomonadati</taxon>
        <taxon>Pseudomonadota</taxon>
        <taxon>Alphaproteobacteria</taxon>
        <taxon>Rhodospirillales</taxon>
        <taxon>Azospirillaceae</taxon>
        <taxon>Azospirillum</taxon>
    </lineage>
</organism>
<geneLocation type="plasmid" evidence="3 4">
    <name>unnamed3</name>
</geneLocation>
<protein>
    <submittedName>
        <fullName evidence="3">Abortive infection family protein</fullName>
    </submittedName>
</protein>
<evidence type="ECO:0000259" key="2">
    <source>
        <dbReference type="Pfam" id="PF18865"/>
    </source>
</evidence>
<dbReference type="EMBL" id="CP054617">
    <property type="protein sequence ID" value="QKS49806.1"/>
    <property type="molecule type" value="Genomic_DNA"/>
</dbReference>
<sequence>MSRGLPEHVSDDPDLIKRLKIALKQAFVARFNESDWKELALVMDLEEEIREHPRFLRSCQWGDPDYDGHVLDLVDVIFFKRASRVGEILALPKIAAWFHSNADDLLELWKGQPDPLVDALAHGLDELTTASSGLDIDVYKRRISDALPNDPAQAVGSTKDMLEAVMRTILAERGDPNPSRHEFPSLTSACLAQLGLNQGPPNSEWDKLRNGIISNASKTVGAIGMLRNLGGTGHGRVLGQAPDISTEDAQLVAATGFILAAWLLRHHRHGD</sequence>
<evidence type="ECO:0000313" key="4">
    <source>
        <dbReference type="Proteomes" id="UP000509702"/>
    </source>
</evidence>
<reference evidence="3 4" key="1">
    <citation type="submission" date="2020-06" db="EMBL/GenBank/DDBJ databases">
        <title>Complete genome of Azosprillum oryzae KACC14407.</title>
        <authorList>
            <person name="Kim M."/>
            <person name="Park Y.-J."/>
            <person name="Shin J.-H."/>
        </authorList>
    </citation>
    <scope>NUCLEOTIDE SEQUENCE [LARGE SCALE GENOMIC DNA]</scope>
    <source>
        <strain evidence="3 4">KACC 14407</strain>
        <plasmid evidence="3 4">unnamed3</plasmid>
    </source>
</reference>
<evidence type="ECO:0000313" key="3">
    <source>
        <dbReference type="EMBL" id="QKS49806.1"/>
    </source>
</evidence>
<gene>
    <name evidence="3" type="ORF">HUE56_04535</name>
</gene>
<dbReference type="AlphaFoldDB" id="A0A6N1AE64"/>
<dbReference type="InterPro" id="IPR026001">
    <property type="entry name" value="Abi-like_C"/>
</dbReference>
<dbReference type="RefSeq" id="WP_149201737.1">
    <property type="nucleotide sequence ID" value="NZ_BSOV01000012.1"/>
</dbReference>
<dbReference type="OrthoDB" id="1395176at2"/>
<name>A0A6N1AE64_9PROT</name>
<evidence type="ECO:0000259" key="1">
    <source>
        <dbReference type="Pfam" id="PF14355"/>
    </source>
</evidence>
<feature type="domain" description="Abortive infection protein-like C-terminal" evidence="1">
    <location>
        <begin position="185"/>
        <end position="264"/>
    </location>
</feature>
<proteinExistence type="predicted"/>
<feature type="domain" description="AbiJ N-terminal" evidence="2">
    <location>
        <begin position="21"/>
        <end position="90"/>
    </location>
</feature>